<dbReference type="SUPFAM" id="SSF81301">
    <property type="entry name" value="Nucleotidyltransferase"/>
    <property type="match status" value="1"/>
</dbReference>
<comment type="caution">
    <text evidence="11">The sequence shown here is derived from an EMBL/GenBank/DDBJ whole genome shotgun (WGS) entry which is preliminary data.</text>
</comment>
<dbReference type="EC" id="2.7.7.72" evidence="11"/>
<dbReference type="PANTHER" id="PTHR46173:SF1">
    <property type="entry name" value="CCA TRNA NUCLEOTIDYLTRANSFERASE 1, MITOCHONDRIAL"/>
    <property type="match status" value="1"/>
</dbReference>
<dbReference type="Pfam" id="PF01743">
    <property type="entry name" value="PolyA_pol"/>
    <property type="match status" value="1"/>
</dbReference>
<feature type="domain" description="Poly A polymerase head" evidence="9">
    <location>
        <begin position="46"/>
        <end position="167"/>
    </location>
</feature>
<dbReference type="Gene3D" id="1.10.3090.10">
    <property type="entry name" value="cca-adding enzyme, domain 2"/>
    <property type="match status" value="1"/>
</dbReference>
<dbReference type="Pfam" id="PF12627">
    <property type="entry name" value="PolyA_pol_RNAbd"/>
    <property type="match status" value="1"/>
</dbReference>
<dbReference type="InterPro" id="IPR032828">
    <property type="entry name" value="PolyA_RNA-bd"/>
</dbReference>
<name>A0A1J5RPB2_9ZZZZ</name>
<evidence type="ECO:0000256" key="4">
    <source>
        <dbReference type="ARBA" id="ARBA00022695"/>
    </source>
</evidence>
<feature type="region of interest" description="Disordered" evidence="8">
    <location>
        <begin position="1"/>
        <end position="25"/>
    </location>
</feature>
<evidence type="ECO:0000256" key="2">
    <source>
        <dbReference type="ARBA" id="ARBA00022679"/>
    </source>
</evidence>
<dbReference type="EMBL" id="MLJW01000126">
    <property type="protein sequence ID" value="OIQ97870.1"/>
    <property type="molecule type" value="Genomic_DNA"/>
</dbReference>
<evidence type="ECO:0000256" key="7">
    <source>
        <dbReference type="ARBA" id="ARBA00022842"/>
    </source>
</evidence>
<dbReference type="InterPro" id="IPR002646">
    <property type="entry name" value="PolA_pol_head_dom"/>
</dbReference>
<comment type="cofactor">
    <cofactor evidence="1">
        <name>Mg(2+)</name>
        <dbReference type="ChEBI" id="CHEBI:18420"/>
    </cofactor>
</comment>
<keyword evidence="3" id="KW-0819">tRNA processing</keyword>
<keyword evidence="7" id="KW-0460">Magnesium</keyword>
<evidence type="ECO:0000256" key="5">
    <source>
        <dbReference type="ARBA" id="ARBA00022723"/>
    </source>
</evidence>
<proteinExistence type="predicted"/>
<dbReference type="SUPFAM" id="SSF81891">
    <property type="entry name" value="Poly A polymerase C-terminal region-like"/>
    <property type="match status" value="1"/>
</dbReference>
<dbReference type="GO" id="GO:0046872">
    <property type="term" value="F:metal ion binding"/>
    <property type="evidence" value="ECO:0007669"/>
    <property type="project" value="UniProtKB-KW"/>
</dbReference>
<evidence type="ECO:0000256" key="3">
    <source>
        <dbReference type="ARBA" id="ARBA00022694"/>
    </source>
</evidence>
<organism evidence="11">
    <name type="scientific">mine drainage metagenome</name>
    <dbReference type="NCBI Taxonomy" id="410659"/>
    <lineage>
        <taxon>unclassified sequences</taxon>
        <taxon>metagenomes</taxon>
        <taxon>ecological metagenomes</taxon>
    </lineage>
</organism>
<gene>
    <name evidence="11" type="primary">cca_8</name>
    <name evidence="11" type="ORF">GALL_200520</name>
</gene>
<feature type="domain" description="tRNA nucleotidyltransferase/poly(A) polymerase RNA and SrmB- binding" evidence="10">
    <location>
        <begin position="204"/>
        <end position="254"/>
    </location>
</feature>
<sequence>MTELNSRPPLLPRDEPVGQLPPQPWMTAPETRAVIAALTADGAEVRFAGGCVRDSVLGRPINDIDIATLDPPATVMALLERAGIRAIPTGLAHGTVTAVIDHAHYEITTLRRDVESFGRHARVEFTDDWAADAARRDLTINALFARPDGMIFDPFDGLADLGARRVRFVGNARQRIEEDLLRLLRFFRFNAYYGKPPADLDALLACRALAPRLSELSGERIHGELVKLLLAPDPAATLLLMRGEQVLPHLLPEAREFGRLRLLVFLETRALARPHIAPDALRRLAAVLSTDRAGAQALAERLRLSAADGRRLIALAAPAQRPAPDMDDAAARRLLHRIGAGLFRDLVLISWAERKALQARTAAAETGRWQHLLDLADLWKPLSLPVRGEDALALGLARGPAVGQALAEVERWWEAGDYQAGREACLRRLAALCAKETP</sequence>
<keyword evidence="4 11" id="KW-0548">Nucleotidyltransferase</keyword>
<evidence type="ECO:0000256" key="6">
    <source>
        <dbReference type="ARBA" id="ARBA00022741"/>
    </source>
</evidence>
<dbReference type="InterPro" id="IPR043519">
    <property type="entry name" value="NT_sf"/>
</dbReference>
<dbReference type="InterPro" id="IPR050264">
    <property type="entry name" value="Bact_CCA-adding_enz_type3_sf"/>
</dbReference>
<dbReference type="GO" id="GO:0004810">
    <property type="term" value="F:CCA tRNA nucleotidyltransferase activity"/>
    <property type="evidence" value="ECO:0007669"/>
    <property type="project" value="UniProtKB-EC"/>
</dbReference>
<keyword evidence="6" id="KW-0547">Nucleotide-binding</keyword>
<keyword evidence="5" id="KW-0479">Metal-binding</keyword>
<dbReference type="GO" id="GO:0000166">
    <property type="term" value="F:nucleotide binding"/>
    <property type="evidence" value="ECO:0007669"/>
    <property type="project" value="UniProtKB-KW"/>
</dbReference>
<evidence type="ECO:0000259" key="9">
    <source>
        <dbReference type="Pfam" id="PF01743"/>
    </source>
</evidence>
<dbReference type="GO" id="GO:0000049">
    <property type="term" value="F:tRNA binding"/>
    <property type="evidence" value="ECO:0007669"/>
    <property type="project" value="TreeGrafter"/>
</dbReference>
<dbReference type="CDD" id="cd05398">
    <property type="entry name" value="NT_ClassII-CCAase"/>
    <property type="match status" value="1"/>
</dbReference>
<evidence type="ECO:0000259" key="10">
    <source>
        <dbReference type="Pfam" id="PF12627"/>
    </source>
</evidence>
<reference evidence="11" key="1">
    <citation type="submission" date="2016-10" db="EMBL/GenBank/DDBJ databases">
        <title>Sequence of Gallionella enrichment culture.</title>
        <authorList>
            <person name="Poehlein A."/>
            <person name="Muehling M."/>
            <person name="Daniel R."/>
        </authorList>
    </citation>
    <scope>NUCLEOTIDE SEQUENCE</scope>
</reference>
<evidence type="ECO:0000256" key="8">
    <source>
        <dbReference type="SAM" id="MobiDB-lite"/>
    </source>
</evidence>
<keyword evidence="2 11" id="KW-0808">Transferase</keyword>
<dbReference type="GO" id="GO:0008033">
    <property type="term" value="P:tRNA processing"/>
    <property type="evidence" value="ECO:0007669"/>
    <property type="project" value="UniProtKB-KW"/>
</dbReference>
<dbReference type="Gene3D" id="3.30.460.10">
    <property type="entry name" value="Beta Polymerase, domain 2"/>
    <property type="match status" value="1"/>
</dbReference>
<evidence type="ECO:0000313" key="11">
    <source>
        <dbReference type="EMBL" id="OIQ97870.1"/>
    </source>
</evidence>
<evidence type="ECO:0000256" key="1">
    <source>
        <dbReference type="ARBA" id="ARBA00001946"/>
    </source>
</evidence>
<dbReference type="PANTHER" id="PTHR46173">
    <property type="entry name" value="CCA TRNA NUCLEOTIDYLTRANSFERASE 1, MITOCHONDRIAL"/>
    <property type="match status" value="1"/>
</dbReference>
<dbReference type="AlphaFoldDB" id="A0A1J5RPB2"/>
<accession>A0A1J5RPB2</accession>
<protein>
    <submittedName>
        <fullName evidence="11">CCA-adding enzyme</fullName>
        <ecNumber evidence="11">2.7.7.72</ecNumber>
    </submittedName>
</protein>